<evidence type="ECO:0000256" key="1">
    <source>
        <dbReference type="ARBA" id="ARBA00022490"/>
    </source>
</evidence>
<dbReference type="AlphaFoldDB" id="A0AAX3EZM6"/>
<dbReference type="InterPro" id="IPR020081">
    <property type="entry name" value="SsrA-bd_prot_CS"/>
</dbReference>
<dbReference type="NCBIfam" id="TIGR00086">
    <property type="entry name" value="smpB"/>
    <property type="match status" value="1"/>
</dbReference>
<dbReference type="PANTHER" id="PTHR30308:SF2">
    <property type="entry name" value="SSRA-BINDING PROTEIN"/>
    <property type="match status" value="1"/>
</dbReference>
<dbReference type="Gene3D" id="2.40.280.10">
    <property type="match status" value="1"/>
</dbReference>
<dbReference type="EMBL" id="CP107525">
    <property type="protein sequence ID" value="UZW64243.1"/>
    <property type="molecule type" value="Genomic_DNA"/>
</dbReference>
<dbReference type="GO" id="GO:0070930">
    <property type="term" value="P:trans-translation-dependent protein tagging"/>
    <property type="evidence" value="ECO:0007669"/>
    <property type="project" value="TreeGrafter"/>
</dbReference>
<dbReference type="SUPFAM" id="SSF74982">
    <property type="entry name" value="Small protein B (SmpB)"/>
    <property type="match status" value="1"/>
</dbReference>
<dbReference type="InterPro" id="IPR023620">
    <property type="entry name" value="SmpB"/>
</dbReference>
<evidence type="ECO:0000313" key="4">
    <source>
        <dbReference type="EMBL" id="UZW64243.1"/>
    </source>
</evidence>
<evidence type="ECO:0000313" key="5">
    <source>
        <dbReference type="Proteomes" id="UP001164481"/>
    </source>
</evidence>
<dbReference type="RefSeq" id="WP_154221742.1">
    <property type="nucleotide sequence ID" value="NZ_CP034544.1"/>
</dbReference>
<dbReference type="GO" id="GO:0005829">
    <property type="term" value="C:cytosol"/>
    <property type="evidence" value="ECO:0007669"/>
    <property type="project" value="TreeGrafter"/>
</dbReference>
<comment type="similarity">
    <text evidence="3">Belongs to the SmpB family.</text>
</comment>
<name>A0AAX3EZM6_MYCSY</name>
<accession>A0AAX3EZM6</accession>
<gene>
    <name evidence="3 4" type="primary">smpB</name>
    <name evidence="4" type="ORF">OIE46_02580</name>
</gene>
<dbReference type="NCBIfam" id="NF003843">
    <property type="entry name" value="PRK05422.1"/>
    <property type="match status" value="1"/>
</dbReference>
<keyword evidence="1 3" id="KW-0963">Cytoplasm</keyword>
<dbReference type="Pfam" id="PF01668">
    <property type="entry name" value="SmpB"/>
    <property type="match status" value="1"/>
</dbReference>
<evidence type="ECO:0000256" key="2">
    <source>
        <dbReference type="ARBA" id="ARBA00022884"/>
    </source>
</evidence>
<reference evidence="4" key="2">
    <citation type="submission" date="2022-11" db="EMBL/GenBank/DDBJ databases">
        <title>complete genomes of mycoplasma synoviae ZX313 strain and SD2 strain.</title>
        <authorList>
            <person name="Zhong Q."/>
        </authorList>
    </citation>
    <scope>NUCLEOTIDE SEQUENCE</scope>
    <source>
        <strain evidence="4">SD2</strain>
    </source>
</reference>
<keyword evidence="2 3" id="KW-0694">RNA-binding</keyword>
<comment type="subcellular location">
    <subcellularLocation>
        <location evidence="3">Cytoplasm</location>
    </subcellularLocation>
    <text evidence="3">The tmRNA-SmpB complex associates with stalled 70S ribosomes.</text>
</comment>
<dbReference type="GO" id="GO:0070929">
    <property type="term" value="P:trans-translation"/>
    <property type="evidence" value="ECO:0007669"/>
    <property type="project" value="UniProtKB-UniRule"/>
</dbReference>
<dbReference type="PANTHER" id="PTHR30308">
    <property type="entry name" value="TMRNA-BINDING COMPONENT OF TRANS-TRANSLATION TAGGING COMPLEX"/>
    <property type="match status" value="1"/>
</dbReference>
<proteinExistence type="inferred from homology"/>
<dbReference type="HAMAP" id="MF_00023">
    <property type="entry name" value="SmpB"/>
    <property type="match status" value="1"/>
</dbReference>
<dbReference type="InterPro" id="IPR000037">
    <property type="entry name" value="SsrA-bd_prot"/>
</dbReference>
<dbReference type="GO" id="GO:0003723">
    <property type="term" value="F:RNA binding"/>
    <property type="evidence" value="ECO:0007669"/>
    <property type="project" value="UniProtKB-UniRule"/>
</dbReference>
<sequence length="143" mass="16959">MKIIATNKNAKRNYEILKTFEAGIKLEGWEVKSARASSVELKNAYCSIYKDEVFLKESYFKKYMLLKVEETKNRKLLLHKKEILKIKQELQKNLSLIPTKIYFNSNSLIKVELALGRGLKKYDKREKLKKEEVEKKIKKILKF</sequence>
<organism evidence="4 5">
    <name type="scientific">Mycoplasmopsis synoviae</name>
    <name type="common">Mycoplasma synoviae</name>
    <dbReference type="NCBI Taxonomy" id="2109"/>
    <lineage>
        <taxon>Bacteria</taxon>
        <taxon>Bacillati</taxon>
        <taxon>Mycoplasmatota</taxon>
        <taxon>Mycoplasmoidales</taxon>
        <taxon>Metamycoplasmataceae</taxon>
        <taxon>Mycoplasmopsis</taxon>
    </lineage>
</organism>
<evidence type="ECO:0000256" key="3">
    <source>
        <dbReference type="HAMAP-Rule" id="MF_00023"/>
    </source>
</evidence>
<comment type="function">
    <text evidence="3">Required for rescue of stalled ribosomes mediated by trans-translation. Binds to transfer-messenger RNA (tmRNA), required for stable association of tmRNA with ribosomes. tmRNA and SmpB together mimic tRNA shape, replacing the anticodon stem-loop with SmpB. tmRNA is encoded by the ssrA gene; the 2 termini fold to resemble tRNA(Ala) and it encodes a 'tag peptide', a short internal open reading frame. During trans-translation Ala-aminoacylated tmRNA acts like a tRNA, entering the A-site of stalled ribosomes, displacing the stalled mRNA. The ribosome then switches to translate the ORF on the tmRNA; the nascent peptide is terminated with the 'tag peptide' encoded by the tmRNA and targeted for degradation. The ribosome is freed to recommence translation, which seems to be the essential function of trans-translation.</text>
</comment>
<protein>
    <recommendedName>
        <fullName evidence="3">SsrA-binding protein</fullName>
    </recommendedName>
    <alternativeName>
        <fullName evidence="3">Small protein B</fullName>
    </alternativeName>
</protein>
<dbReference type="CDD" id="cd09294">
    <property type="entry name" value="SmpB"/>
    <property type="match status" value="1"/>
</dbReference>
<dbReference type="PROSITE" id="PS01317">
    <property type="entry name" value="SSRP"/>
    <property type="match status" value="1"/>
</dbReference>
<reference evidence="4" key="1">
    <citation type="submission" date="2022-10" db="EMBL/GenBank/DDBJ databases">
        <authorList>
            <person name="Wei X."/>
        </authorList>
    </citation>
    <scope>NUCLEOTIDE SEQUENCE</scope>
    <source>
        <strain evidence="4">SD2</strain>
    </source>
</reference>
<dbReference type="Proteomes" id="UP001164481">
    <property type="component" value="Chromosome"/>
</dbReference>